<gene>
    <name evidence="2" type="ORF">MAR_013132</name>
</gene>
<protein>
    <submittedName>
        <fullName evidence="2">Uncharacterized protein</fullName>
    </submittedName>
</protein>
<feature type="compositionally biased region" description="Polar residues" evidence="1">
    <location>
        <begin position="240"/>
        <end position="249"/>
    </location>
</feature>
<sequence length="260" mass="28670">MTTVNGEYFPDPSPKPHPRVKPEAESYAERNRGNMERWFDYSGDDGYNSPRPVGRAVTDEGRRNANTNKGCMSDIMGGYADPVPQRTIHPRAVTGEASDIAQQSQGGAMKNLIDNYGNMSVEARHGPKVHGYEAEEYAERNHGTVNKLMDNYGNLTPDHPPPQKLGLGGDVVAERHNGAGMGPLLRMEGQRTQQEGKTGVLHQESQGAGRPQSSPYRTRPEAMTNYQKNQASEMSAIMHGQSSANTPARRNNRMMMKSED</sequence>
<feature type="non-terminal residue" evidence="2">
    <location>
        <position position="260"/>
    </location>
</feature>
<feature type="region of interest" description="Disordered" evidence="1">
    <location>
        <begin position="189"/>
        <end position="260"/>
    </location>
</feature>
<organism evidence="2 3">
    <name type="scientific">Mya arenaria</name>
    <name type="common">Soft-shell clam</name>
    <dbReference type="NCBI Taxonomy" id="6604"/>
    <lineage>
        <taxon>Eukaryota</taxon>
        <taxon>Metazoa</taxon>
        <taxon>Spiralia</taxon>
        <taxon>Lophotrochozoa</taxon>
        <taxon>Mollusca</taxon>
        <taxon>Bivalvia</taxon>
        <taxon>Autobranchia</taxon>
        <taxon>Heteroconchia</taxon>
        <taxon>Euheterodonta</taxon>
        <taxon>Imparidentia</taxon>
        <taxon>Neoheterodontei</taxon>
        <taxon>Myida</taxon>
        <taxon>Myoidea</taxon>
        <taxon>Myidae</taxon>
        <taxon>Mya</taxon>
    </lineage>
</organism>
<evidence type="ECO:0000313" key="2">
    <source>
        <dbReference type="EMBL" id="WAR27428.1"/>
    </source>
</evidence>
<accession>A0ABY7G2R5</accession>
<dbReference type="EMBL" id="CP111026">
    <property type="protein sequence ID" value="WAR27428.1"/>
    <property type="molecule type" value="Genomic_DNA"/>
</dbReference>
<reference evidence="2" key="1">
    <citation type="submission" date="2022-11" db="EMBL/GenBank/DDBJ databases">
        <title>Centuries of genome instability and evolution in soft-shell clam transmissible cancer (bioRxiv).</title>
        <authorList>
            <person name="Hart S.F.M."/>
            <person name="Yonemitsu M.A."/>
            <person name="Giersch R.M."/>
            <person name="Beal B.F."/>
            <person name="Arriagada G."/>
            <person name="Davis B.W."/>
            <person name="Ostrander E.A."/>
            <person name="Goff S.P."/>
            <person name="Metzger M.J."/>
        </authorList>
    </citation>
    <scope>NUCLEOTIDE SEQUENCE</scope>
    <source>
        <strain evidence="2">MELC-2E11</strain>
        <tissue evidence="2">Siphon/mantle</tissue>
    </source>
</reference>
<keyword evidence="3" id="KW-1185">Reference proteome</keyword>
<feature type="compositionally biased region" description="Basic and acidic residues" evidence="1">
    <location>
        <begin position="20"/>
        <end position="39"/>
    </location>
</feature>
<feature type="region of interest" description="Disordered" evidence="1">
    <location>
        <begin position="1"/>
        <end position="70"/>
    </location>
</feature>
<evidence type="ECO:0000313" key="3">
    <source>
        <dbReference type="Proteomes" id="UP001164746"/>
    </source>
</evidence>
<evidence type="ECO:0000256" key="1">
    <source>
        <dbReference type="SAM" id="MobiDB-lite"/>
    </source>
</evidence>
<proteinExistence type="predicted"/>
<feature type="compositionally biased region" description="Polar residues" evidence="1">
    <location>
        <begin position="224"/>
        <end position="233"/>
    </location>
</feature>
<name>A0ABY7G2R5_MYAAR</name>
<feature type="compositionally biased region" description="Polar residues" evidence="1">
    <location>
        <begin position="203"/>
        <end position="216"/>
    </location>
</feature>
<dbReference type="Proteomes" id="UP001164746">
    <property type="component" value="Chromosome 15"/>
</dbReference>